<organism evidence="2 3">
    <name type="scientific">Streptomyces silvisoli</name>
    <dbReference type="NCBI Taxonomy" id="3034235"/>
    <lineage>
        <taxon>Bacteria</taxon>
        <taxon>Bacillati</taxon>
        <taxon>Actinomycetota</taxon>
        <taxon>Actinomycetes</taxon>
        <taxon>Kitasatosporales</taxon>
        <taxon>Streptomycetaceae</taxon>
        <taxon>Streptomyces</taxon>
    </lineage>
</organism>
<protein>
    <recommendedName>
        <fullName evidence="4">Tetratricopeptide repeat protein</fullName>
    </recommendedName>
</protein>
<dbReference type="EMBL" id="JARJBC010000008">
    <property type="protein sequence ID" value="MDF3290508.1"/>
    <property type="molecule type" value="Genomic_DNA"/>
</dbReference>
<feature type="region of interest" description="Disordered" evidence="1">
    <location>
        <begin position="84"/>
        <end position="106"/>
    </location>
</feature>
<comment type="caution">
    <text evidence="2">The sequence shown here is derived from an EMBL/GenBank/DDBJ whole genome shotgun (WGS) entry which is preliminary data.</text>
</comment>
<dbReference type="InterPro" id="IPR011990">
    <property type="entry name" value="TPR-like_helical_dom_sf"/>
</dbReference>
<keyword evidence="3" id="KW-1185">Reference proteome</keyword>
<reference evidence="2 3" key="1">
    <citation type="submission" date="2023-03" db="EMBL/GenBank/DDBJ databases">
        <title>Draft genome sequence of Streptomyces sp. RB6PN23 isolated from peat swamp forest in Thailand.</title>
        <authorList>
            <person name="Klaysubun C."/>
            <person name="Duangmal K."/>
        </authorList>
    </citation>
    <scope>NUCLEOTIDE SEQUENCE [LARGE SCALE GENOMIC DNA]</scope>
    <source>
        <strain evidence="2 3">RB6PN23</strain>
    </source>
</reference>
<evidence type="ECO:0000313" key="3">
    <source>
        <dbReference type="Proteomes" id="UP001216579"/>
    </source>
</evidence>
<dbReference type="Gene3D" id="1.25.40.10">
    <property type="entry name" value="Tetratricopeptide repeat domain"/>
    <property type="match status" value="1"/>
</dbReference>
<dbReference type="SUPFAM" id="SSF48452">
    <property type="entry name" value="TPR-like"/>
    <property type="match status" value="1"/>
</dbReference>
<dbReference type="Proteomes" id="UP001216579">
    <property type="component" value="Unassembled WGS sequence"/>
</dbReference>
<accession>A0ABT5ZL11</accession>
<dbReference type="RefSeq" id="WP_276093918.1">
    <property type="nucleotide sequence ID" value="NZ_JARJBC010000008.1"/>
</dbReference>
<evidence type="ECO:0000256" key="1">
    <source>
        <dbReference type="SAM" id="MobiDB-lite"/>
    </source>
</evidence>
<proteinExistence type="predicted"/>
<feature type="region of interest" description="Disordered" evidence="1">
    <location>
        <begin position="434"/>
        <end position="459"/>
    </location>
</feature>
<sequence>MDSYAKNDTSVLTTCLARLGWSPERLAREINRVCGPGTISVKAPYNWLKGARPRGQLPDVVARILSKELGEPLTAEAIWAARPASHQPTGTEPGGQAAQRPEPSPLAEREVITATVDWLVGTDPRPVTEEPAEELHPAVLGVLTARIAHLRQLDDSHGGELVLDWALHELRWAESLLVQLSSGRPIDPRLHRAIAELRQLVGWVAADLGRERLGQSYLLSALDAARTAGDRGLAAHIISCMSDQARWQGRGEEALRLARIARKGSVGEPIGIAHALLATRQALAHATIGDEEGCRLALDEARELAGSVQPGHNPSWTYWVNSAVLTADAGRAWLELGRYEQAEHCLEYGLELFDEAQPRTRVLHYISLAEARLALRDVDGAALAANAAVDLAGPITSMRVRQRLTELSGRFGDIDGAAARRIVRRTERVLGAAVPAPADPPEAADRPLALCPYPSPAAP</sequence>
<evidence type="ECO:0008006" key="4">
    <source>
        <dbReference type="Google" id="ProtNLM"/>
    </source>
</evidence>
<gene>
    <name evidence="2" type="ORF">P3G67_14875</name>
</gene>
<evidence type="ECO:0000313" key="2">
    <source>
        <dbReference type="EMBL" id="MDF3290508.1"/>
    </source>
</evidence>
<name>A0ABT5ZL11_9ACTN</name>